<evidence type="ECO:0000313" key="2">
    <source>
        <dbReference type="EMBL" id="KAK1135440.1"/>
    </source>
</evidence>
<evidence type="ECO:0000256" key="1">
    <source>
        <dbReference type="SAM" id="Phobius"/>
    </source>
</evidence>
<protein>
    <recommendedName>
        <fullName evidence="4">Transmembrane protein</fullName>
    </recommendedName>
</protein>
<accession>A0AA40KWD1</accession>
<keyword evidence="1" id="KW-0472">Membrane</keyword>
<dbReference type="AlphaFoldDB" id="A0AA40KWD1"/>
<feature type="transmembrane region" description="Helical" evidence="1">
    <location>
        <begin position="6"/>
        <end position="24"/>
    </location>
</feature>
<dbReference type="Proteomes" id="UP001177670">
    <property type="component" value="Unassembled WGS sequence"/>
</dbReference>
<name>A0AA40KWD1_9HYME</name>
<keyword evidence="1" id="KW-1133">Transmembrane helix</keyword>
<comment type="caution">
    <text evidence="2">The sequence shown here is derived from an EMBL/GenBank/DDBJ whole genome shotgun (WGS) entry which is preliminary data.</text>
</comment>
<gene>
    <name evidence="2" type="ORF">K0M31_000034</name>
</gene>
<organism evidence="2 3">
    <name type="scientific">Melipona bicolor</name>
    <dbReference type="NCBI Taxonomy" id="60889"/>
    <lineage>
        <taxon>Eukaryota</taxon>
        <taxon>Metazoa</taxon>
        <taxon>Ecdysozoa</taxon>
        <taxon>Arthropoda</taxon>
        <taxon>Hexapoda</taxon>
        <taxon>Insecta</taxon>
        <taxon>Pterygota</taxon>
        <taxon>Neoptera</taxon>
        <taxon>Endopterygota</taxon>
        <taxon>Hymenoptera</taxon>
        <taxon>Apocrita</taxon>
        <taxon>Aculeata</taxon>
        <taxon>Apoidea</taxon>
        <taxon>Anthophila</taxon>
        <taxon>Apidae</taxon>
        <taxon>Melipona</taxon>
    </lineage>
</organism>
<keyword evidence="1" id="KW-0812">Transmembrane</keyword>
<evidence type="ECO:0008006" key="4">
    <source>
        <dbReference type="Google" id="ProtNLM"/>
    </source>
</evidence>
<feature type="transmembrane region" description="Helical" evidence="1">
    <location>
        <begin position="45"/>
        <end position="64"/>
    </location>
</feature>
<sequence>MRDQTCVEAFTFPPFFFFFLVFRFEELKTLKRVSSHENKRKYDKYIYICIYIYTYIYIYIIYIYTHTHIYIYIKTKLKKKQVNELREEKKKNSEIVQMFLVEQQQKYPCRSVVRLNQV</sequence>
<keyword evidence="3" id="KW-1185">Reference proteome</keyword>
<evidence type="ECO:0000313" key="3">
    <source>
        <dbReference type="Proteomes" id="UP001177670"/>
    </source>
</evidence>
<reference evidence="2" key="1">
    <citation type="submission" date="2021-10" db="EMBL/GenBank/DDBJ databases">
        <title>Melipona bicolor Genome sequencing and assembly.</title>
        <authorList>
            <person name="Araujo N.S."/>
            <person name="Arias M.C."/>
        </authorList>
    </citation>
    <scope>NUCLEOTIDE SEQUENCE</scope>
    <source>
        <strain evidence="2">USP_2M_L1-L4_2017</strain>
        <tissue evidence="2">Whole body</tissue>
    </source>
</reference>
<proteinExistence type="predicted"/>
<dbReference type="EMBL" id="JAHYIQ010000001">
    <property type="protein sequence ID" value="KAK1135440.1"/>
    <property type="molecule type" value="Genomic_DNA"/>
</dbReference>